<dbReference type="Proteomes" id="UP000007875">
    <property type="component" value="Unassembled WGS sequence"/>
</dbReference>
<feature type="domain" description="DAD" evidence="2">
    <location>
        <begin position="211"/>
        <end position="246"/>
    </location>
</feature>
<evidence type="ECO:0008006" key="6">
    <source>
        <dbReference type="Google" id="ProtNLM"/>
    </source>
</evidence>
<dbReference type="GO" id="GO:0005856">
    <property type="term" value="C:cytoskeleton"/>
    <property type="evidence" value="ECO:0007669"/>
    <property type="project" value="TreeGrafter"/>
</dbReference>
<dbReference type="Gene3D" id="1.20.58.2220">
    <property type="entry name" value="Formin, FH2 domain"/>
    <property type="match status" value="1"/>
</dbReference>
<dbReference type="PANTHER" id="PTHR45920">
    <property type="entry name" value="FORMIN HOMOLOGY 2 DOMAIN CONTAINING, ISOFORM I"/>
    <property type="match status" value="1"/>
</dbReference>
<evidence type="ECO:0000313" key="5">
    <source>
        <dbReference type="Proteomes" id="UP000007875"/>
    </source>
</evidence>
<feature type="domain" description="FH2" evidence="3">
    <location>
        <begin position="1"/>
        <end position="152"/>
    </location>
</feature>
<dbReference type="AlphaFoldDB" id="H2Y742"/>
<dbReference type="HOGENOM" id="CLU_000814_2_0_1"/>
<dbReference type="InParanoid" id="H2Y742"/>
<keyword evidence="5" id="KW-1185">Reference proteome</keyword>
<proteinExistence type="predicted"/>
<dbReference type="OMA" id="KGERNRT"/>
<dbReference type="SUPFAM" id="SSF101447">
    <property type="entry name" value="Formin homology 2 domain (FH2 domain)"/>
    <property type="match status" value="1"/>
</dbReference>
<dbReference type="STRING" id="51511.ENSCSAVP00000001140"/>
<feature type="compositionally biased region" description="Polar residues" evidence="1">
    <location>
        <begin position="202"/>
        <end position="211"/>
    </location>
</feature>
<dbReference type="GeneTree" id="ENSGT00940000154807"/>
<feature type="compositionally biased region" description="Basic residues" evidence="1">
    <location>
        <begin position="187"/>
        <end position="196"/>
    </location>
</feature>
<feature type="compositionally biased region" description="Basic residues" evidence="1">
    <location>
        <begin position="237"/>
        <end position="254"/>
    </location>
</feature>
<dbReference type="PANTHER" id="PTHR45920:SF4">
    <property type="entry name" value="FORMIN HOMOLOGY 2 DOMAIN CONTAINING, ISOFORM I"/>
    <property type="match status" value="1"/>
</dbReference>
<dbReference type="PROSITE" id="PS51231">
    <property type="entry name" value="DAD"/>
    <property type="match status" value="1"/>
</dbReference>
<reference evidence="5" key="1">
    <citation type="submission" date="2003-08" db="EMBL/GenBank/DDBJ databases">
        <authorList>
            <person name="Birren B."/>
            <person name="Nusbaum C."/>
            <person name="Abebe A."/>
            <person name="Abouelleil A."/>
            <person name="Adekoya E."/>
            <person name="Ait-zahra M."/>
            <person name="Allen N."/>
            <person name="Allen T."/>
            <person name="An P."/>
            <person name="Anderson M."/>
            <person name="Anderson S."/>
            <person name="Arachchi H."/>
            <person name="Armbruster J."/>
            <person name="Bachantsang P."/>
            <person name="Baldwin J."/>
            <person name="Barry A."/>
            <person name="Bayul T."/>
            <person name="Blitshsteyn B."/>
            <person name="Bloom T."/>
            <person name="Blye J."/>
            <person name="Boguslavskiy L."/>
            <person name="Borowsky M."/>
            <person name="Boukhgalter B."/>
            <person name="Brunache A."/>
            <person name="Butler J."/>
            <person name="Calixte N."/>
            <person name="Calvo S."/>
            <person name="Camarata J."/>
            <person name="Campo K."/>
            <person name="Chang J."/>
            <person name="Cheshatsang Y."/>
            <person name="Citroen M."/>
            <person name="Collymore A."/>
            <person name="Considine T."/>
            <person name="Cook A."/>
            <person name="Cooke P."/>
            <person name="Corum B."/>
            <person name="Cuomo C."/>
            <person name="David R."/>
            <person name="Dawoe T."/>
            <person name="Degray S."/>
            <person name="Dodge S."/>
            <person name="Dooley K."/>
            <person name="Dorje P."/>
            <person name="Dorjee K."/>
            <person name="Dorris L."/>
            <person name="Duffey N."/>
            <person name="Dupes A."/>
            <person name="Elkins T."/>
            <person name="Engels R."/>
            <person name="Erickson J."/>
            <person name="Farina A."/>
            <person name="Faro S."/>
            <person name="Ferreira P."/>
            <person name="Fischer H."/>
            <person name="Fitzgerald M."/>
            <person name="Foley K."/>
            <person name="Gage D."/>
            <person name="Galagan J."/>
            <person name="Gearin G."/>
            <person name="Gnerre S."/>
            <person name="Gnirke A."/>
            <person name="Goyette A."/>
            <person name="Graham J."/>
            <person name="Grandbois E."/>
            <person name="Gyaltsen K."/>
            <person name="Hafez N."/>
            <person name="Hagopian D."/>
            <person name="Hagos B."/>
            <person name="Hall J."/>
            <person name="Hatcher B."/>
            <person name="Heller A."/>
            <person name="Higgins H."/>
            <person name="Honan T."/>
            <person name="Horn A."/>
            <person name="Houde N."/>
            <person name="Hughes L."/>
            <person name="Hulme W."/>
            <person name="Husby E."/>
            <person name="Iliev I."/>
            <person name="Jaffe D."/>
            <person name="Jones C."/>
            <person name="Kamal M."/>
            <person name="Kamat A."/>
            <person name="Kamvysselis M."/>
            <person name="Karlsson E."/>
            <person name="Kells C."/>
            <person name="Kieu A."/>
            <person name="Kisner P."/>
            <person name="Kodira C."/>
            <person name="Kulbokas E."/>
            <person name="Labutti K."/>
            <person name="Lama D."/>
            <person name="Landers T."/>
            <person name="Leger J."/>
            <person name="Levine S."/>
            <person name="Lewis D."/>
            <person name="Lewis T."/>
            <person name="Lindblad-toh K."/>
            <person name="Liu X."/>
            <person name="Lokyitsang T."/>
            <person name="Lokyitsang Y."/>
            <person name="Lucien O."/>
            <person name="Lui A."/>
            <person name="Ma L.J."/>
            <person name="Mabbitt R."/>
            <person name="Macdonald J."/>
            <person name="Maclean C."/>
            <person name="Major J."/>
            <person name="Manning J."/>
            <person name="Marabella R."/>
            <person name="Maru K."/>
            <person name="Matthews C."/>
            <person name="Mauceli E."/>
            <person name="Mccarthy M."/>
            <person name="Mcdonough S."/>
            <person name="Mcghee T."/>
            <person name="Meldrim J."/>
            <person name="Meneus L."/>
            <person name="Mesirov J."/>
            <person name="Mihalev A."/>
            <person name="Mihova T."/>
            <person name="Mikkelsen T."/>
            <person name="Mlenga V."/>
            <person name="Moru K."/>
            <person name="Mozes J."/>
            <person name="Mulrain L."/>
            <person name="Munson G."/>
            <person name="Naylor J."/>
            <person name="Newes C."/>
            <person name="Nguyen C."/>
            <person name="Nguyen N."/>
            <person name="Nguyen T."/>
            <person name="Nicol R."/>
            <person name="Nielsen C."/>
            <person name="Nizzari M."/>
            <person name="Norbu C."/>
            <person name="Norbu N."/>
            <person name="O'donnell P."/>
            <person name="Okoawo O."/>
            <person name="O'leary S."/>
            <person name="Omotosho B."/>
            <person name="O'neill K."/>
            <person name="Osman S."/>
            <person name="Parker S."/>
            <person name="Perrin D."/>
            <person name="Phunkhang P."/>
            <person name="Piqani B."/>
            <person name="Purcell S."/>
            <person name="Rachupka T."/>
            <person name="Ramasamy U."/>
            <person name="Rameau R."/>
            <person name="Ray V."/>
            <person name="Raymond C."/>
            <person name="Retta R."/>
            <person name="Richardson S."/>
            <person name="Rise C."/>
            <person name="Rodriguez J."/>
            <person name="Rogers J."/>
            <person name="Rogov P."/>
            <person name="Rutman M."/>
            <person name="Schupbach R."/>
            <person name="Seaman C."/>
            <person name="Settipalli S."/>
            <person name="Sharpe T."/>
            <person name="Sheridan J."/>
            <person name="Sherpa N."/>
            <person name="Shi J."/>
            <person name="Smirnov S."/>
            <person name="Smith C."/>
            <person name="Sougnez C."/>
            <person name="Spencer B."/>
            <person name="Stalker J."/>
            <person name="Stange-thomann N."/>
            <person name="Stavropoulos S."/>
            <person name="Stetson K."/>
            <person name="Stone C."/>
            <person name="Stone S."/>
            <person name="Stubbs M."/>
            <person name="Talamas J."/>
            <person name="Tchuinga P."/>
            <person name="Tenzing P."/>
            <person name="Tesfaye S."/>
            <person name="Theodore J."/>
            <person name="Thoulutsang Y."/>
            <person name="Topham K."/>
            <person name="Towey S."/>
            <person name="Tsamla T."/>
            <person name="Tsomo N."/>
            <person name="Vallee D."/>
            <person name="Vassiliev H."/>
            <person name="Venkataraman V."/>
            <person name="Vinson J."/>
            <person name="Vo A."/>
            <person name="Wade C."/>
            <person name="Wang S."/>
            <person name="Wangchuk T."/>
            <person name="Wangdi T."/>
            <person name="Whittaker C."/>
            <person name="Wilkinson J."/>
            <person name="Wu Y."/>
            <person name="Wyman D."/>
            <person name="Yadav S."/>
            <person name="Yang S."/>
            <person name="Yang X."/>
            <person name="Yeager S."/>
            <person name="Yee E."/>
            <person name="Young G."/>
            <person name="Zainoun J."/>
            <person name="Zembeck L."/>
            <person name="Zimmer A."/>
            <person name="Zody M."/>
            <person name="Lander E."/>
        </authorList>
    </citation>
    <scope>NUCLEOTIDE SEQUENCE [LARGE SCALE GENOMIC DNA]</scope>
</reference>
<dbReference type="InterPro" id="IPR042201">
    <property type="entry name" value="FH2_Formin_sf"/>
</dbReference>
<sequence>MSHSVSTINTPHSTDLYSEFGALTRCSRVDFGLLEETLMNLERRCKNSWDYLKVIHKHESKATFRDKLSDFLLKSAERIITLKVVHRRLMNRFRATLLYFGTSPRVSKETSVQCFARMISEFALEYRTAQERFVSQKRKKHVKGERNRTRGKMITETRKFSATEEQMKQKQMETLLRPADVQFEKRSRSRSQKASKKSSDRTTTPSVTSPDDVTDKIMEQLVKTATQVPRERSTPVSRRKRSRNAQRKSLRRTLKSGLTDEEKAVIMGNL</sequence>
<evidence type="ECO:0000259" key="3">
    <source>
        <dbReference type="PROSITE" id="PS51444"/>
    </source>
</evidence>
<dbReference type="GO" id="GO:0005737">
    <property type="term" value="C:cytoplasm"/>
    <property type="evidence" value="ECO:0007669"/>
    <property type="project" value="TreeGrafter"/>
</dbReference>
<dbReference type="Ensembl" id="ENSCSAVT00000001153.1">
    <property type="protein sequence ID" value="ENSCSAVP00000001140.1"/>
    <property type="gene ID" value="ENSCSAVG00000000637.1"/>
</dbReference>
<dbReference type="eggNOG" id="KOG1925">
    <property type="taxonomic scope" value="Eukaryota"/>
</dbReference>
<protein>
    <recommendedName>
        <fullName evidence="6">FH2 domain-containing protein</fullName>
    </recommendedName>
</protein>
<reference evidence="4" key="2">
    <citation type="submission" date="2025-08" db="UniProtKB">
        <authorList>
            <consortium name="Ensembl"/>
        </authorList>
    </citation>
    <scope>IDENTIFICATION</scope>
</reference>
<dbReference type="InterPro" id="IPR015425">
    <property type="entry name" value="FH2_Formin"/>
</dbReference>
<dbReference type="PROSITE" id="PS51444">
    <property type="entry name" value="FH2"/>
    <property type="match status" value="1"/>
</dbReference>
<feature type="region of interest" description="Disordered" evidence="1">
    <location>
        <begin position="175"/>
        <end position="270"/>
    </location>
</feature>
<dbReference type="InterPro" id="IPR014767">
    <property type="entry name" value="DAD_dom"/>
</dbReference>
<name>H2Y742_CIOSA</name>
<evidence type="ECO:0000256" key="1">
    <source>
        <dbReference type="SAM" id="MobiDB-lite"/>
    </source>
</evidence>
<reference evidence="4" key="3">
    <citation type="submission" date="2025-09" db="UniProtKB">
        <authorList>
            <consortium name="Ensembl"/>
        </authorList>
    </citation>
    <scope>IDENTIFICATION</scope>
</reference>
<evidence type="ECO:0000313" key="4">
    <source>
        <dbReference type="Ensembl" id="ENSCSAVP00000001140.1"/>
    </source>
</evidence>
<dbReference type="GO" id="GO:0030866">
    <property type="term" value="P:cortical actin cytoskeleton organization"/>
    <property type="evidence" value="ECO:0007669"/>
    <property type="project" value="TreeGrafter"/>
</dbReference>
<dbReference type="GO" id="GO:0051015">
    <property type="term" value="F:actin filament binding"/>
    <property type="evidence" value="ECO:0007669"/>
    <property type="project" value="TreeGrafter"/>
</dbReference>
<dbReference type="Pfam" id="PF02181">
    <property type="entry name" value="FH2"/>
    <property type="match status" value="1"/>
</dbReference>
<accession>H2Y742</accession>
<evidence type="ECO:0000259" key="2">
    <source>
        <dbReference type="PROSITE" id="PS51231"/>
    </source>
</evidence>
<organism evidence="4 5">
    <name type="scientific">Ciona savignyi</name>
    <name type="common">Pacific transparent sea squirt</name>
    <dbReference type="NCBI Taxonomy" id="51511"/>
    <lineage>
        <taxon>Eukaryota</taxon>
        <taxon>Metazoa</taxon>
        <taxon>Chordata</taxon>
        <taxon>Tunicata</taxon>
        <taxon>Ascidiacea</taxon>
        <taxon>Phlebobranchia</taxon>
        <taxon>Cionidae</taxon>
        <taxon>Ciona</taxon>
    </lineage>
</organism>